<feature type="domain" description="ABC transmembrane type-1" evidence="7">
    <location>
        <begin position="39"/>
        <end position="320"/>
    </location>
</feature>
<dbReference type="InterPro" id="IPR017871">
    <property type="entry name" value="ABC_transporter-like_CS"/>
</dbReference>
<organism evidence="8 9">
    <name type="scientific">Saccharothrix algeriensis</name>
    <dbReference type="NCBI Taxonomy" id="173560"/>
    <lineage>
        <taxon>Bacteria</taxon>
        <taxon>Bacillati</taxon>
        <taxon>Actinomycetota</taxon>
        <taxon>Actinomycetes</taxon>
        <taxon>Pseudonocardiales</taxon>
        <taxon>Pseudonocardiaceae</taxon>
        <taxon>Saccharothrix</taxon>
    </lineage>
</organism>
<dbReference type="PANTHER" id="PTHR43394:SF1">
    <property type="entry name" value="ATP-BINDING CASSETTE SUB-FAMILY B MEMBER 10, MITOCHONDRIAL"/>
    <property type="match status" value="1"/>
</dbReference>
<keyword evidence="3 5" id="KW-1133">Transmembrane helix</keyword>
<evidence type="ECO:0000256" key="4">
    <source>
        <dbReference type="ARBA" id="ARBA00023136"/>
    </source>
</evidence>
<dbReference type="SUPFAM" id="SSF90123">
    <property type="entry name" value="ABC transporter transmembrane region"/>
    <property type="match status" value="1"/>
</dbReference>
<protein>
    <submittedName>
        <fullName evidence="8">ABC-type multidrug transport system fused ATPase/permease subunit</fullName>
    </submittedName>
</protein>
<feature type="domain" description="ABC transporter" evidence="6">
    <location>
        <begin position="323"/>
        <end position="571"/>
    </location>
</feature>
<dbReference type="PANTHER" id="PTHR43394">
    <property type="entry name" value="ATP-DEPENDENT PERMEASE MDL1, MITOCHONDRIAL"/>
    <property type="match status" value="1"/>
</dbReference>
<dbReference type="InterPro" id="IPR003439">
    <property type="entry name" value="ABC_transporter-like_ATP-bd"/>
</dbReference>
<evidence type="ECO:0000313" key="8">
    <source>
        <dbReference type="EMBL" id="MBM7814492.1"/>
    </source>
</evidence>
<evidence type="ECO:0000256" key="3">
    <source>
        <dbReference type="ARBA" id="ARBA00022989"/>
    </source>
</evidence>
<reference evidence="8 9" key="1">
    <citation type="submission" date="2021-01" db="EMBL/GenBank/DDBJ databases">
        <title>Sequencing the genomes of 1000 actinobacteria strains.</title>
        <authorList>
            <person name="Klenk H.-P."/>
        </authorList>
    </citation>
    <scope>NUCLEOTIDE SEQUENCE [LARGE SCALE GENOMIC DNA]</scope>
    <source>
        <strain evidence="8 9">DSM 44581</strain>
    </source>
</reference>
<dbReference type="InterPro" id="IPR027417">
    <property type="entry name" value="P-loop_NTPase"/>
</dbReference>
<feature type="transmembrane region" description="Helical" evidence="5">
    <location>
        <begin position="160"/>
        <end position="192"/>
    </location>
</feature>
<dbReference type="PROSITE" id="PS50893">
    <property type="entry name" value="ABC_TRANSPORTER_2"/>
    <property type="match status" value="1"/>
</dbReference>
<feature type="transmembrane region" description="Helical" evidence="5">
    <location>
        <begin position="260"/>
        <end position="281"/>
    </location>
</feature>
<comment type="caution">
    <text evidence="8">The sequence shown here is derived from an EMBL/GenBank/DDBJ whole genome shotgun (WGS) entry which is preliminary data.</text>
</comment>
<keyword evidence="4 5" id="KW-0472">Membrane</keyword>
<dbReference type="Pfam" id="PF00005">
    <property type="entry name" value="ABC_tran"/>
    <property type="match status" value="1"/>
</dbReference>
<feature type="transmembrane region" description="Helical" evidence="5">
    <location>
        <begin position="78"/>
        <end position="95"/>
    </location>
</feature>
<feature type="transmembrane region" description="Helical" evidence="5">
    <location>
        <begin position="38"/>
        <end position="58"/>
    </location>
</feature>
<evidence type="ECO:0000259" key="7">
    <source>
        <dbReference type="PROSITE" id="PS50929"/>
    </source>
</evidence>
<dbReference type="Gene3D" id="3.40.50.300">
    <property type="entry name" value="P-loop containing nucleotide triphosphate hydrolases"/>
    <property type="match status" value="1"/>
</dbReference>
<keyword evidence="9" id="KW-1185">Reference proteome</keyword>
<keyword evidence="2 5" id="KW-0812">Transmembrane</keyword>
<comment type="subcellular location">
    <subcellularLocation>
        <location evidence="1">Cell membrane</location>
        <topology evidence="1">Multi-pass membrane protein</topology>
    </subcellularLocation>
</comment>
<evidence type="ECO:0000259" key="6">
    <source>
        <dbReference type="PROSITE" id="PS50893"/>
    </source>
</evidence>
<dbReference type="CDD" id="cd07346">
    <property type="entry name" value="ABC_6TM_exporters"/>
    <property type="match status" value="1"/>
</dbReference>
<dbReference type="PROSITE" id="PS50929">
    <property type="entry name" value="ABC_TM1F"/>
    <property type="match status" value="1"/>
</dbReference>
<dbReference type="InterPro" id="IPR039421">
    <property type="entry name" value="Type_1_exporter"/>
</dbReference>
<dbReference type="EMBL" id="JAFBCL010000001">
    <property type="protein sequence ID" value="MBM7814492.1"/>
    <property type="molecule type" value="Genomic_DNA"/>
</dbReference>
<dbReference type="RefSeq" id="WP_204845088.1">
    <property type="nucleotide sequence ID" value="NZ_JAFBCL010000001.1"/>
</dbReference>
<gene>
    <name evidence="8" type="ORF">JOE68_005357</name>
</gene>
<dbReference type="Pfam" id="PF00664">
    <property type="entry name" value="ABC_membrane"/>
    <property type="match status" value="1"/>
</dbReference>
<dbReference type="InterPro" id="IPR011527">
    <property type="entry name" value="ABC1_TM_dom"/>
</dbReference>
<evidence type="ECO:0000313" key="9">
    <source>
        <dbReference type="Proteomes" id="UP001195724"/>
    </source>
</evidence>
<name>A0ABS2SE00_9PSEU</name>
<evidence type="ECO:0000256" key="2">
    <source>
        <dbReference type="ARBA" id="ARBA00022692"/>
    </source>
</evidence>
<evidence type="ECO:0000256" key="5">
    <source>
        <dbReference type="SAM" id="Phobius"/>
    </source>
</evidence>
<dbReference type="SUPFAM" id="SSF52540">
    <property type="entry name" value="P-loop containing nucleoside triphosphate hydrolases"/>
    <property type="match status" value="1"/>
</dbReference>
<dbReference type="PROSITE" id="PS00211">
    <property type="entry name" value="ABC_TRANSPORTER_1"/>
    <property type="match status" value="1"/>
</dbReference>
<feature type="transmembrane region" description="Helical" evidence="5">
    <location>
        <begin position="293"/>
        <end position="312"/>
    </location>
</feature>
<accession>A0ABS2SE00</accession>
<dbReference type="InterPro" id="IPR036640">
    <property type="entry name" value="ABC1_TM_sf"/>
</dbReference>
<evidence type="ECO:0000256" key="1">
    <source>
        <dbReference type="ARBA" id="ARBA00004651"/>
    </source>
</evidence>
<sequence>MDRHETGTAEPYRPPTPRDISGPGRFLFWLVRSQRARIAAGMALGSSWMISLALPPFVLSRAVDRGLIPGDRQALFRWAGALLAASVLIAVLAIARHRTMTRIRMDASFRTVRATVRHSARLGSTLAKRLNSGEVTAIGISDVQTVAQAMTVTGPGFGAVVAYACIAVVMFDISALLAVVVLAGVPLLAVFIGPLLRRIEQTATGYRELQGRLTARLVDVIGGLRVLNGLGGKDAHLDRYRQQSRELVEKGFQVGHPASWVVALATGLPALFLAVVVWVAARMAAAGEISIGDLIAVHGYVAVLVVPVAFFIEGGGDIARALVSARQVTRLLGMQPEHRDADPAGGTGPAGQAALVEPGSGVVVEPGKFTALVSARPADAIAVVERLGRFSDTDATWGDVRVDGIDVDLLRERVLVADNDAEFFAGTVRSAVAGRREPDDAAIRAALRDSVADDIVEALPQGLDSAVVSGAATLSGGQKQRLRMARALYADPDVLLAVEPTSAVDAHTEAVMAARLAAARSGRTTVVTTTSPLVLDTADRVVLLVDGVVARVGKHADLLVSCPAYRDVVLRTEGREQDGVTSR</sequence>
<dbReference type="Gene3D" id="1.20.1560.10">
    <property type="entry name" value="ABC transporter type 1, transmembrane domain"/>
    <property type="match status" value="1"/>
</dbReference>
<dbReference type="Proteomes" id="UP001195724">
    <property type="component" value="Unassembled WGS sequence"/>
</dbReference>
<proteinExistence type="predicted"/>